<dbReference type="EMBL" id="CP136336">
    <property type="protein sequence ID" value="WOB06836.1"/>
    <property type="molecule type" value="Genomic_DNA"/>
</dbReference>
<dbReference type="RefSeq" id="WP_316699482.1">
    <property type="nucleotide sequence ID" value="NZ_CP136336.1"/>
</dbReference>
<organism evidence="2 3">
    <name type="scientific">Piscinibacter gummiphilus</name>
    <dbReference type="NCBI Taxonomy" id="946333"/>
    <lineage>
        <taxon>Bacteria</taxon>
        <taxon>Pseudomonadati</taxon>
        <taxon>Pseudomonadota</taxon>
        <taxon>Betaproteobacteria</taxon>
        <taxon>Burkholderiales</taxon>
        <taxon>Sphaerotilaceae</taxon>
        <taxon>Piscinibacter</taxon>
    </lineage>
</organism>
<reference evidence="2 3" key="1">
    <citation type="submission" date="2023-10" db="EMBL/GenBank/DDBJ databases">
        <title>Bacteria for the degradation of biodegradable plastic PBAT(Polybutylene adipate terephthalate).</title>
        <authorList>
            <person name="Weon H.-Y."/>
            <person name="Yeon J."/>
        </authorList>
    </citation>
    <scope>NUCLEOTIDE SEQUENCE [LARGE SCALE GENOMIC DNA]</scope>
    <source>
        <strain evidence="2 3">SBD 7-3</strain>
    </source>
</reference>
<feature type="chain" id="PRO_5047392161" evidence="1">
    <location>
        <begin position="33"/>
        <end position="411"/>
    </location>
</feature>
<evidence type="ECO:0000313" key="2">
    <source>
        <dbReference type="EMBL" id="WOB06836.1"/>
    </source>
</evidence>
<dbReference type="Proteomes" id="UP001303946">
    <property type="component" value="Chromosome"/>
</dbReference>
<keyword evidence="1" id="KW-0732">Signal</keyword>
<dbReference type="SUPFAM" id="SSF53474">
    <property type="entry name" value="alpha/beta-Hydrolases"/>
    <property type="match status" value="1"/>
</dbReference>
<evidence type="ECO:0000313" key="3">
    <source>
        <dbReference type="Proteomes" id="UP001303946"/>
    </source>
</evidence>
<dbReference type="InterPro" id="IPR029058">
    <property type="entry name" value="AB_hydrolase_fold"/>
</dbReference>
<proteinExistence type="predicted"/>
<name>A0ABZ0CUM3_9BURK</name>
<accession>A0ABZ0CUM3</accession>
<protein>
    <submittedName>
        <fullName evidence="2">DUF3089 domain-containing protein</fullName>
    </submittedName>
</protein>
<gene>
    <name evidence="2" type="ORF">RXV79_18155</name>
</gene>
<keyword evidence="3" id="KW-1185">Reference proteome</keyword>
<feature type="signal peptide" evidence="1">
    <location>
        <begin position="1"/>
        <end position="32"/>
    </location>
</feature>
<evidence type="ECO:0000256" key="1">
    <source>
        <dbReference type="SAM" id="SignalP"/>
    </source>
</evidence>
<dbReference type="Pfam" id="PF11288">
    <property type="entry name" value="DUF3089"/>
    <property type="match status" value="1"/>
</dbReference>
<dbReference type="InterPro" id="IPR021440">
    <property type="entry name" value="DUF3089"/>
</dbReference>
<sequence>MNLLHLHRAARFALGASAALLLAACASSPAPAPAPAAPSPKPASASATPVAAGSVDYNKPDTWLCRPGRNDVCALPMQVTTIAADGKRSVSPPVVANANAPIDCFYVYPTVSNDPGGNSDMNADPEEIGVTFAQFSPLRTQCRLFAPLYRQITLAALRSRFTSTPMKMDAAMAYGDVVAAWNHYLAHDNKGRGVVLIGHSQGSRMITELVAKEIEGKPVHKQLISVMPIGANLNVPKGQDVGGAFKSTPLCRSANQTGCAVSYVSFRANTPPPQGSLFGRAPANESVACNNPAALAGGAAQPKAWFSKRADVSVATGLGTPKWQALVASVDTPFFALPGLVTTQCKSDANGSYLAMTVNPDARTDNIGGDVVVGGNVVETWGLHLIDVSLAIGDIVDLVGSQGKAYLAKAK</sequence>